<dbReference type="Proteomes" id="UP000663792">
    <property type="component" value="Unassembled WGS sequence"/>
</dbReference>
<evidence type="ECO:0000313" key="2">
    <source>
        <dbReference type="Proteomes" id="UP000663792"/>
    </source>
</evidence>
<organism evidence="1 2">
    <name type="scientific">Nakamurella leprariae</name>
    <dbReference type="NCBI Taxonomy" id="2803911"/>
    <lineage>
        <taxon>Bacteria</taxon>
        <taxon>Bacillati</taxon>
        <taxon>Actinomycetota</taxon>
        <taxon>Actinomycetes</taxon>
        <taxon>Nakamurellales</taxon>
        <taxon>Nakamurellaceae</taxon>
        <taxon>Nakamurella</taxon>
    </lineage>
</organism>
<sequence>MWVWLAGGVILLLGAGLPLLRARPRVDTAGRARARMLVDRLEHALDDPGLSAADRQAGERYRLLAGGALAGAPSGAAVRRAERWAVTGLRAVGAPTE</sequence>
<dbReference type="AlphaFoldDB" id="A0A938YHS6"/>
<dbReference type="RefSeq" id="WP_205261346.1">
    <property type="nucleotide sequence ID" value="NZ_JAERWK010000017.1"/>
</dbReference>
<evidence type="ECO:0000313" key="1">
    <source>
        <dbReference type="EMBL" id="MBM9468389.1"/>
    </source>
</evidence>
<name>A0A938YHS6_9ACTN</name>
<comment type="caution">
    <text evidence="1">The sequence shown here is derived from an EMBL/GenBank/DDBJ whole genome shotgun (WGS) entry which is preliminary data.</text>
</comment>
<dbReference type="EMBL" id="JAERWK010000017">
    <property type="protein sequence ID" value="MBM9468389.1"/>
    <property type="molecule type" value="Genomic_DNA"/>
</dbReference>
<keyword evidence="2" id="KW-1185">Reference proteome</keyword>
<protein>
    <submittedName>
        <fullName evidence="1">Uncharacterized protein</fullName>
    </submittedName>
</protein>
<accession>A0A938YHS6</accession>
<reference evidence="1" key="1">
    <citation type="submission" date="2021-01" db="EMBL/GenBank/DDBJ databases">
        <title>YIM 132084 draft genome.</title>
        <authorList>
            <person name="An D."/>
        </authorList>
    </citation>
    <scope>NUCLEOTIDE SEQUENCE</scope>
    <source>
        <strain evidence="1">YIM 132084</strain>
    </source>
</reference>
<gene>
    <name evidence="1" type="ORF">JL106_13985</name>
</gene>
<proteinExistence type="predicted"/>